<dbReference type="InterPro" id="IPR000326">
    <property type="entry name" value="PAP2/HPO"/>
</dbReference>
<gene>
    <name evidence="3" type="ORF">RchiOBHm_Chr7g0202701</name>
</gene>
<keyword evidence="4" id="KW-1185">Reference proteome</keyword>
<dbReference type="Proteomes" id="UP000238479">
    <property type="component" value="Chromosome 7"/>
</dbReference>
<comment type="caution">
    <text evidence="3">The sequence shown here is derived from an EMBL/GenBank/DDBJ whole genome shotgun (WGS) entry which is preliminary data.</text>
</comment>
<dbReference type="Pfam" id="PF01569">
    <property type="entry name" value="PAP2"/>
    <property type="match status" value="1"/>
</dbReference>
<feature type="transmembrane region" description="Helical" evidence="1">
    <location>
        <begin position="189"/>
        <end position="210"/>
    </location>
</feature>
<sequence>MEPTPPAKSTTHPPPPPPSLLRRLVAIDTKLSQHIHILAKPFLPHFVLLLLELSADFRLFFPVALSLLLAPLLSPGPGPGPNPNPNSSPIQLLRPFLSPLLLGLLLDLALIGLIKFTVRRARPVYNKNMNVAVSVDHFSFPSGHASRVCFVAALFYLSAAALADALLHLRSSSPPAVERWIGADQDKAVSVLVSVVWAWAAATSISRILLGRHFVSDVVAGACLGVVEGAVAFHFLRF</sequence>
<dbReference type="OMA" id="LKINCKF"/>
<name>A0A2P6P888_ROSCH</name>
<dbReference type="GO" id="GO:0008195">
    <property type="term" value="F:phosphatidate phosphatase activity"/>
    <property type="evidence" value="ECO:0007669"/>
    <property type="project" value="UniProtKB-EC"/>
</dbReference>
<feature type="transmembrane region" description="Helical" evidence="1">
    <location>
        <begin position="217"/>
        <end position="236"/>
    </location>
</feature>
<protein>
    <submittedName>
        <fullName evidence="3">Putative phosphatidate phosphatase</fullName>
        <ecNumber evidence="3">3.1.3.4</ecNumber>
    </submittedName>
</protein>
<proteinExistence type="predicted"/>
<dbReference type="OrthoDB" id="10266771at2759"/>
<dbReference type="PANTHER" id="PTHR14969:SF13">
    <property type="entry name" value="AT30094P"/>
    <property type="match status" value="1"/>
</dbReference>
<feature type="transmembrane region" description="Helical" evidence="1">
    <location>
        <begin position="59"/>
        <end position="76"/>
    </location>
</feature>
<evidence type="ECO:0000313" key="3">
    <source>
        <dbReference type="EMBL" id="PRQ18146.1"/>
    </source>
</evidence>
<dbReference type="EC" id="3.1.3.4" evidence="3"/>
<dbReference type="SUPFAM" id="SSF48317">
    <property type="entry name" value="Acid phosphatase/Vanadium-dependent haloperoxidase"/>
    <property type="match status" value="1"/>
</dbReference>
<keyword evidence="1" id="KW-1133">Transmembrane helix</keyword>
<dbReference type="AlphaFoldDB" id="A0A2P6P888"/>
<dbReference type="InterPro" id="IPR036938">
    <property type="entry name" value="PAP2/HPO_sf"/>
</dbReference>
<reference evidence="3 4" key="1">
    <citation type="journal article" date="2018" name="Nat. Genet.">
        <title>The Rosa genome provides new insights in the design of modern roses.</title>
        <authorList>
            <person name="Bendahmane M."/>
        </authorList>
    </citation>
    <scope>NUCLEOTIDE SEQUENCE [LARGE SCALE GENOMIC DNA]</scope>
    <source>
        <strain evidence="4">cv. Old Blush</strain>
    </source>
</reference>
<keyword evidence="3" id="KW-0378">Hydrolase</keyword>
<evidence type="ECO:0000313" key="4">
    <source>
        <dbReference type="Proteomes" id="UP000238479"/>
    </source>
</evidence>
<evidence type="ECO:0000259" key="2">
    <source>
        <dbReference type="SMART" id="SM00014"/>
    </source>
</evidence>
<feature type="domain" description="Phosphatidic acid phosphatase type 2/haloperoxidase" evidence="2">
    <location>
        <begin position="96"/>
        <end position="233"/>
    </location>
</feature>
<dbReference type="Gramene" id="PRQ18146">
    <property type="protein sequence ID" value="PRQ18146"/>
    <property type="gene ID" value="RchiOBHm_Chr7g0202701"/>
</dbReference>
<feature type="transmembrane region" description="Helical" evidence="1">
    <location>
        <begin position="96"/>
        <end position="118"/>
    </location>
</feature>
<keyword evidence="1" id="KW-0472">Membrane</keyword>
<dbReference type="Gene3D" id="1.20.144.10">
    <property type="entry name" value="Phosphatidic acid phosphatase type 2/haloperoxidase"/>
    <property type="match status" value="1"/>
</dbReference>
<dbReference type="STRING" id="74649.A0A2P6P888"/>
<organism evidence="3 4">
    <name type="scientific">Rosa chinensis</name>
    <name type="common">China rose</name>
    <dbReference type="NCBI Taxonomy" id="74649"/>
    <lineage>
        <taxon>Eukaryota</taxon>
        <taxon>Viridiplantae</taxon>
        <taxon>Streptophyta</taxon>
        <taxon>Embryophyta</taxon>
        <taxon>Tracheophyta</taxon>
        <taxon>Spermatophyta</taxon>
        <taxon>Magnoliopsida</taxon>
        <taxon>eudicotyledons</taxon>
        <taxon>Gunneridae</taxon>
        <taxon>Pentapetalae</taxon>
        <taxon>rosids</taxon>
        <taxon>fabids</taxon>
        <taxon>Rosales</taxon>
        <taxon>Rosaceae</taxon>
        <taxon>Rosoideae</taxon>
        <taxon>Rosoideae incertae sedis</taxon>
        <taxon>Rosa</taxon>
    </lineage>
</organism>
<keyword evidence="1" id="KW-0812">Transmembrane</keyword>
<dbReference type="EMBL" id="PDCK01000045">
    <property type="protein sequence ID" value="PRQ18146.1"/>
    <property type="molecule type" value="Genomic_DNA"/>
</dbReference>
<evidence type="ECO:0000256" key="1">
    <source>
        <dbReference type="SAM" id="Phobius"/>
    </source>
</evidence>
<dbReference type="PANTHER" id="PTHR14969">
    <property type="entry name" value="SPHINGOSINE-1-PHOSPHATE PHOSPHOHYDROLASE"/>
    <property type="match status" value="1"/>
</dbReference>
<accession>A0A2P6P888</accession>
<dbReference type="SMART" id="SM00014">
    <property type="entry name" value="acidPPc"/>
    <property type="match status" value="1"/>
</dbReference>
<dbReference type="GO" id="GO:0042392">
    <property type="term" value="F:sphingosine-1-phosphate phosphatase activity"/>
    <property type="evidence" value="ECO:0007669"/>
    <property type="project" value="TreeGrafter"/>
</dbReference>